<dbReference type="EMBL" id="BTFZ01000002">
    <property type="protein sequence ID" value="GMM33663.1"/>
    <property type="molecule type" value="Genomic_DNA"/>
</dbReference>
<dbReference type="RefSeq" id="XP_064850663.1">
    <property type="nucleotide sequence ID" value="XM_064994591.1"/>
</dbReference>
<dbReference type="AlphaFoldDB" id="A0AAV5QFR3"/>
<keyword evidence="2" id="KW-1185">Reference proteome</keyword>
<dbReference type="GeneID" id="90071642"/>
<evidence type="ECO:0000313" key="2">
    <source>
        <dbReference type="Proteomes" id="UP001360560"/>
    </source>
</evidence>
<name>A0AAV5QFR3_9ASCO</name>
<evidence type="ECO:0000313" key="1">
    <source>
        <dbReference type="EMBL" id="GMM33663.1"/>
    </source>
</evidence>
<sequence length="297" mass="33739">MYNQEPALPKTGFDALIVSSTEEVTKIEECEIEDDLNNAKETLDNVKKSEFLNNDISPKVTNATSREITNHRFNREASYNFNTLDGAALDELFGIDDVFELEPVISSIDSDSPPLFKQPSRKKYPSKGHYIGKSFKPDSYLSFQKYYSANDSAYNCYLRTSKKREANRNSRRLIKESQHRLQKIRSVYDSVKKWSATTSKPTSNEDCSGQRIRQRAATLRSECGSFVSSRLPSIRVYTSHSRIDECILDSGVSWQEQVANLLFVGVPKKEQVAGKDYHDAQRILKSRSVDGDNGQFS</sequence>
<reference evidence="1 2" key="1">
    <citation type="journal article" date="2023" name="Elife">
        <title>Identification of key yeast species and microbe-microbe interactions impacting larval growth of Drosophila in the wild.</title>
        <authorList>
            <person name="Mure A."/>
            <person name="Sugiura Y."/>
            <person name="Maeda R."/>
            <person name="Honda K."/>
            <person name="Sakurai N."/>
            <person name="Takahashi Y."/>
            <person name="Watada M."/>
            <person name="Katoh T."/>
            <person name="Gotoh A."/>
            <person name="Gotoh Y."/>
            <person name="Taniguchi I."/>
            <person name="Nakamura K."/>
            <person name="Hayashi T."/>
            <person name="Katayama T."/>
            <person name="Uemura T."/>
            <person name="Hattori Y."/>
        </authorList>
    </citation>
    <scope>NUCLEOTIDE SEQUENCE [LARGE SCALE GENOMIC DNA]</scope>
    <source>
        <strain evidence="1 2">SC-9</strain>
    </source>
</reference>
<organism evidence="1 2">
    <name type="scientific">Saccharomycopsis crataegensis</name>
    <dbReference type="NCBI Taxonomy" id="43959"/>
    <lineage>
        <taxon>Eukaryota</taxon>
        <taxon>Fungi</taxon>
        <taxon>Dikarya</taxon>
        <taxon>Ascomycota</taxon>
        <taxon>Saccharomycotina</taxon>
        <taxon>Saccharomycetes</taxon>
        <taxon>Saccharomycopsidaceae</taxon>
        <taxon>Saccharomycopsis</taxon>
    </lineage>
</organism>
<gene>
    <name evidence="1" type="ORF">DASC09_009880</name>
</gene>
<accession>A0AAV5QFR3</accession>
<dbReference type="Proteomes" id="UP001360560">
    <property type="component" value="Unassembled WGS sequence"/>
</dbReference>
<comment type="caution">
    <text evidence="1">The sequence shown here is derived from an EMBL/GenBank/DDBJ whole genome shotgun (WGS) entry which is preliminary data.</text>
</comment>
<protein>
    <submittedName>
        <fullName evidence="1">Uncharacterized protein</fullName>
    </submittedName>
</protein>
<proteinExistence type="predicted"/>